<sequence length="209" mass="23613">MKDWERVLGLDLAGSPKRKTGYAFLKDKRLVVGTLYTDEEILEISKGFKLVMIDAPLSLPEGRRSIEERGPHFRECDRLLKKSGYRFFPISLGPMRMLTERGMRLASILRSKGLEVLETFPGAMYDLLGIDRRDKNAILSLYKSLPFELEDRPYSQDELDAVACWLAGVCYLMGKVLTFSGKDGKIVVATGECFSSPPLTKSKLRIIII</sequence>
<dbReference type="EMBL" id="DSFP01000033">
    <property type="protein sequence ID" value="HEW45765.1"/>
    <property type="molecule type" value="Genomic_DNA"/>
</dbReference>
<dbReference type="Pfam" id="PF04250">
    <property type="entry name" value="DUF429"/>
    <property type="match status" value="1"/>
</dbReference>
<protein>
    <submittedName>
        <fullName evidence="1">DUF429 domain-containing protein</fullName>
    </submittedName>
</protein>
<proteinExistence type="predicted"/>
<accession>A0A7C2ZK44</accession>
<evidence type="ECO:0000313" key="1">
    <source>
        <dbReference type="EMBL" id="HEW45765.1"/>
    </source>
</evidence>
<reference evidence="1" key="1">
    <citation type="journal article" date="2020" name="mSystems">
        <title>Genome- and Community-Level Interaction Insights into Carbon Utilization and Element Cycling Functions of Hydrothermarchaeota in Hydrothermal Sediment.</title>
        <authorList>
            <person name="Zhou Z."/>
            <person name="Liu Y."/>
            <person name="Xu W."/>
            <person name="Pan J."/>
            <person name="Luo Z.H."/>
            <person name="Li M."/>
        </authorList>
    </citation>
    <scope>NUCLEOTIDE SEQUENCE [LARGE SCALE GENOMIC DNA]</scope>
    <source>
        <strain evidence="1">SpSt-132</strain>
    </source>
</reference>
<name>A0A7C2ZK44_9AQUI</name>
<comment type="caution">
    <text evidence="1">The sequence shown here is derived from an EMBL/GenBank/DDBJ whole genome shotgun (WGS) entry which is preliminary data.</text>
</comment>
<gene>
    <name evidence="1" type="ORF">ENO47_03730</name>
</gene>
<dbReference type="InterPro" id="IPR007362">
    <property type="entry name" value="DUF429"/>
</dbReference>
<organism evidence="1">
    <name type="scientific">Hydrogenobacter sp</name>
    <dbReference type="NCBI Taxonomy" id="2152829"/>
    <lineage>
        <taxon>Bacteria</taxon>
        <taxon>Pseudomonadati</taxon>
        <taxon>Aquificota</taxon>
        <taxon>Aquificia</taxon>
        <taxon>Aquificales</taxon>
        <taxon>Aquificaceae</taxon>
        <taxon>Hydrogenobacter</taxon>
    </lineage>
</organism>
<dbReference type="AlphaFoldDB" id="A0A7C2ZK44"/>